<dbReference type="RefSeq" id="WP_146395152.1">
    <property type="nucleotide sequence ID" value="NZ_SJPJ01000001.1"/>
</dbReference>
<keyword evidence="1" id="KW-0812">Transmembrane</keyword>
<protein>
    <submittedName>
        <fullName evidence="2">Uncharacterized protein</fullName>
    </submittedName>
</protein>
<dbReference type="EMBL" id="SJPJ01000001">
    <property type="protein sequence ID" value="TWT80054.1"/>
    <property type="molecule type" value="Genomic_DNA"/>
</dbReference>
<reference evidence="2 3" key="1">
    <citation type="submission" date="2019-02" db="EMBL/GenBank/DDBJ databases">
        <title>Deep-cultivation of Planctomycetes and their phenomic and genomic characterization uncovers novel biology.</title>
        <authorList>
            <person name="Wiegand S."/>
            <person name="Jogler M."/>
            <person name="Boedeker C."/>
            <person name="Pinto D."/>
            <person name="Vollmers J."/>
            <person name="Rivas-Marin E."/>
            <person name="Kohn T."/>
            <person name="Peeters S.H."/>
            <person name="Heuer A."/>
            <person name="Rast P."/>
            <person name="Oberbeckmann S."/>
            <person name="Bunk B."/>
            <person name="Jeske O."/>
            <person name="Meyerdierks A."/>
            <person name="Storesund J.E."/>
            <person name="Kallscheuer N."/>
            <person name="Luecker S."/>
            <person name="Lage O.M."/>
            <person name="Pohl T."/>
            <person name="Merkel B.J."/>
            <person name="Hornburger P."/>
            <person name="Mueller R.-W."/>
            <person name="Bruemmer F."/>
            <person name="Labrenz M."/>
            <person name="Spormann A.M."/>
            <person name="Op Den Camp H."/>
            <person name="Overmann J."/>
            <person name="Amann R."/>
            <person name="Jetten M.S.M."/>
            <person name="Mascher T."/>
            <person name="Medema M.H."/>
            <person name="Devos D.P."/>
            <person name="Kaster A.-K."/>
            <person name="Ovreas L."/>
            <person name="Rohde M."/>
            <person name="Galperin M.Y."/>
            <person name="Jogler C."/>
        </authorList>
    </citation>
    <scope>NUCLEOTIDE SEQUENCE [LARGE SCALE GENOMIC DNA]</scope>
    <source>
        <strain evidence="2 3">CA13</strain>
    </source>
</reference>
<accession>A0A5C5YYC9</accession>
<dbReference type="AlphaFoldDB" id="A0A5C5YYC9"/>
<gene>
    <name evidence="2" type="ORF">CA13_14670</name>
</gene>
<evidence type="ECO:0000313" key="2">
    <source>
        <dbReference type="EMBL" id="TWT80054.1"/>
    </source>
</evidence>
<keyword evidence="1" id="KW-1133">Transmembrane helix</keyword>
<keyword evidence="1" id="KW-0472">Membrane</keyword>
<organism evidence="2 3">
    <name type="scientific">Novipirellula herctigrandis</name>
    <dbReference type="NCBI Taxonomy" id="2527986"/>
    <lineage>
        <taxon>Bacteria</taxon>
        <taxon>Pseudomonadati</taxon>
        <taxon>Planctomycetota</taxon>
        <taxon>Planctomycetia</taxon>
        <taxon>Pirellulales</taxon>
        <taxon>Pirellulaceae</taxon>
        <taxon>Novipirellula</taxon>
    </lineage>
</organism>
<keyword evidence="3" id="KW-1185">Reference proteome</keyword>
<name>A0A5C5YYC9_9BACT</name>
<comment type="caution">
    <text evidence="2">The sequence shown here is derived from an EMBL/GenBank/DDBJ whole genome shotgun (WGS) entry which is preliminary data.</text>
</comment>
<evidence type="ECO:0000256" key="1">
    <source>
        <dbReference type="SAM" id="Phobius"/>
    </source>
</evidence>
<proteinExistence type="predicted"/>
<evidence type="ECO:0000313" key="3">
    <source>
        <dbReference type="Proteomes" id="UP000315010"/>
    </source>
</evidence>
<feature type="transmembrane region" description="Helical" evidence="1">
    <location>
        <begin position="12"/>
        <end position="31"/>
    </location>
</feature>
<sequence length="359" mass="40219">MRFPLPNCFSNAWRLGMVFFYAIPFLLAAFLTQPADAQFFEAVNPDGSIAAQIEAASGSMRIQMQSGQQYLYFRDSQYDSLSGRFAGYFHPTLNRVLRFPRSGAGHMMMADLDDFHPHYRRSVMVARPMLHPPRPVPGFGHGHHRNGYRGQDAWHHGGRFRSGGFVPIYTPGFHWHEFSVTTFGGPYGSPFLPQPGIGFSVPTQTPQSVLIDTRIAPGPELAPVEIGLQNSGRDELRVTIVDLKDGSRTHQVRIRPGEIAKEIFARQSADERIDTYESLSLSGEVKTREVTLAVPPTVRYEIVVDLWRIQSIAIDRTGKSPNKIEDINYQGKALGRFPLPPGDRLQPGVIDVYREAVGR</sequence>
<dbReference type="Proteomes" id="UP000315010">
    <property type="component" value="Unassembled WGS sequence"/>
</dbReference>
<dbReference type="OrthoDB" id="241339at2"/>